<dbReference type="AlphaFoldDB" id="A0AA38CM19"/>
<dbReference type="Proteomes" id="UP000824469">
    <property type="component" value="Unassembled WGS sequence"/>
</dbReference>
<protein>
    <submittedName>
        <fullName evidence="1">Uncharacterized protein</fullName>
    </submittedName>
</protein>
<sequence>MDVKGANWLVRLEWETFALGHLGCRDARDMNSWKNREPIRLCHVSSTDKAQGRPFRADR</sequence>
<reference evidence="1 2" key="1">
    <citation type="journal article" date="2021" name="Nat. Plants">
        <title>The Taxus genome provides insights into paclitaxel biosynthesis.</title>
        <authorList>
            <person name="Xiong X."/>
            <person name="Gou J."/>
            <person name="Liao Q."/>
            <person name="Li Y."/>
            <person name="Zhou Q."/>
            <person name="Bi G."/>
            <person name="Li C."/>
            <person name="Du R."/>
            <person name="Wang X."/>
            <person name="Sun T."/>
            <person name="Guo L."/>
            <person name="Liang H."/>
            <person name="Lu P."/>
            <person name="Wu Y."/>
            <person name="Zhang Z."/>
            <person name="Ro D.K."/>
            <person name="Shang Y."/>
            <person name="Huang S."/>
            <person name="Yan J."/>
        </authorList>
    </citation>
    <scope>NUCLEOTIDE SEQUENCE [LARGE SCALE GENOMIC DNA]</scope>
    <source>
        <strain evidence="1">Ta-2019</strain>
    </source>
</reference>
<feature type="non-terminal residue" evidence="1">
    <location>
        <position position="59"/>
    </location>
</feature>
<evidence type="ECO:0000313" key="2">
    <source>
        <dbReference type="Proteomes" id="UP000824469"/>
    </source>
</evidence>
<organism evidence="1 2">
    <name type="scientific">Taxus chinensis</name>
    <name type="common">Chinese yew</name>
    <name type="synonym">Taxus wallichiana var. chinensis</name>
    <dbReference type="NCBI Taxonomy" id="29808"/>
    <lineage>
        <taxon>Eukaryota</taxon>
        <taxon>Viridiplantae</taxon>
        <taxon>Streptophyta</taxon>
        <taxon>Embryophyta</taxon>
        <taxon>Tracheophyta</taxon>
        <taxon>Spermatophyta</taxon>
        <taxon>Pinopsida</taxon>
        <taxon>Pinidae</taxon>
        <taxon>Conifers II</taxon>
        <taxon>Cupressales</taxon>
        <taxon>Taxaceae</taxon>
        <taxon>Taxus</taxon>
    </lineage>
</organism>
<gene>
    <name evidence="1" type="ORF">KI387_008340</name>
</gene>
<name>A0AA38CM19_TAXCH</name>
<evidence type="ECO:0000313" key="1">
    <source>
        <dbReference type="EMBL" id="KAH9303936.1"/>
    </source>
</evidence>
<proteinExistence type="predicted"/>
<dbReference type="EMBL" id="JAHRHJ020000008">
    <property type="protein sequence ID" value="KAH9303936.1"/>
    <property type="molecule type" value="Genomic_DNA"/>
</dbReference>
<comment type="caution">
    <text evidence="1">The sequence shown here is derived from an EMBL/GenBank/DDBJ whole genome shotgun (WGS) entry which is preliminary data.</text>
</comment>
<keyword evidence="2" id="KW-1185">Reference proteome</keyword>
<accession>A0AA38CM19</accession>